<accession>A0A931N2Y2</accession>
<dbReference type="InterPro" id="IPR025455">
    <property type="entry name" value="DUF4276"/>
</dbReference>
<sequence length="206" mass="22990">MKIAILTEGKSEFKSLPRLYPQIKEKLPKKTQIMKPLLVNAAPDGPPGQLVAACRGPLRIVGIDGAARAILLLDRERQSAHPGEIAQTIEKELHKNSDIPIDVAIKDRMFENWLIGDLDALRAQPARFKVTPALARKVEPNKADSVDALAELKRAAIGIQYDKIADGDRISGRTQVEQVAKHSRSFRHFLHLLGYETYRNQCVYPV</sequence>
<comment type="caution">
    <text evidence="1">The sequence shown here is derived from an EMBL/GenBank/DDBJ whole genome shotgun (WGS) entry which is preliminary data.</text>
</comment>
<dbReference type="Proteomes" id="UP000655751">
    <property type="component" value="Unassembled WGS sequence"/>
</dbReference>
<protein>
    <submittedName>
        <fullName evidence="1">DUF4276 family protein</fullName>
    </submittedName>
</protein>
<evidence type="ECO:0000313" key="1">
    <source>
        <dbReference type="EMBL" id="MBH0780005.1"/>
    </source>
</evidence>
<dbReference type="RefSeq" id="WP_196152317.1">
    <property type="nucleotide sequence ID" value="NZ_JADMLG010000013.1"/>
</dbReference>
<reference evidence="1" key="1">
    <citation type="submission" date="2020-11" db="EMBL/GenBank/DDBJ databases">
        <title>Nocardia NEAU-351.nov., a novel actinomycete isolated from the cow dung.</title>
        <authorList>
            <person name="Zhang X."/>
        </authorList>
    </citation>
    <scope>NUCLEOTIDE SEQUENCE</scope>
    <source>
        <strain evidence="1">NEAU-351</strain>
    </source>
</reference>
<organism evidence="1 2">
    <name type="scientific">Nocardia bovistercoris</name>
    <dbReference type="NCBI Taxonomy" id="2785916"/>
    <lineage>
        <taxon>Bacteria</taxon>
        <taxon>Bacillati</taxon>
        <taxon>Actinomycetota</taxon>
        <taxon>Actinomycetes</taxon>
        <taxon>Mycobacteriales</taxon>
        <taxon>Nocardiaceae</taxon>
        <taxon>Nocardia</taxon>
    </lineage>
</organism>
<keyword evidence="2" id="KW-1185">Reference proteome</keyword>
<gene>
    <name evidence="1" type="ORF">IT779_27410</name>
</gene>
<name>A0A931N2Y2_9NOCA</name>
<proteinExistence type="predicted"/>
<evidence type="ECO:0000313" key="2">
    <source>
        <dbReference type="Proteomes" id="UP000655751"/>
    </source>
</evidence>
<dbReference type="EMBL" id="JADMLG010000013">
    <property type="protein sequence ID" value="MBH0780005.1"/>
    <property type="molecule type" value="Genomic_DNA"/>
</dbReference>
<dbReference type="Pfam" id="PF14103">
    <property type="entry name" value="DUF4276"/>
    <property type="match status" value="1"/>
</dbReference>
<dbReference type="AlphaFoldDB" id="A0A931N2Y2"/>